<dbReference type="RefSeq" id="WP_251949435.1">
    <property type="nucleotide sequence ID" value="NZ_CP080572.1"/>
</dbReference>
<proteinExistence type="predicted"/>
<feature type="transmembrane region" description="Helical" evidence="1">
    <location>
        <begin position="7"/>
        <end position="30"/>
    </location>
</feature>
<evidence type="ECO:0000313" key="2">
    <source>
        <dbReference type="EMBL" id="USH00146.1"/>
    </source>
</evidence>
<keyword evidence="1" id="KW-1133">Transmembrane helix</keyword>
<evidence type="ECO:0000313" key="3">
    <source>
        <dbReference type="Proteomes" id="UP001056425"/>
    </source>
</evidence>
<feature type="transmembrane region" description="Helical" evidence="1">
    <location>
        <begin position="158"/>
        <end position="176"/>
    </location>
</feature>
<reference evidence="2 3" key="1">
    <citation type="submission" date="2021-08" db="EMBL/GenBank/DDBJ databases">
        <title>Thermococcus onnuriiensis IOH2.</title>
        <authorList>
            <person name="Park Y.-J."/>
        </authorList>
    </citation>
    <scope>NUCLEOTIDE SEQUENCE [LARGE SCALE GENOMIC DNA]</scope>
    <source>
        <strain evidence="2 3">IOH2</strain>
    </source>
</reference>
<feature type="transmembrane region" description="Helical" evidence="1">
    <location>
        <begin position="127"/>
        <end position="146"/>
    </location>
</feature>
<keyword evidence="1" id="KW-0812">Transmembrane</keyword>
<gene>
    <name evidence="2" type="ORF">K1720_01305</name>
</gene>
<dbReference type="AlphaFoldDB" id="A0A9E7SCU5"/>
<organism evidence="2 3">
    <name type="scientific">Thermococcus argininiproducens</name>
    <dbReference type="NCBI Taxonomy" id="2866384"/>
    <lineage>
        <taxon>Archaea</taxon>
        <taxon>Methanobacteriati</taxon>
        <taxon>Methanobacteriota</taxon>
        <taxon>Thermococci</taxon>
        <taxon>Thermococcales</taxon>
        <taxon>Thermococcaceae</taxon>
        <taxon>Thermococcus</taxon>
    </lineage>
</organism>
<evidence type="ECO:0000256" key="1">
    <source>
        <dbReference type="SAM" id="Phobius"/>
    </source>
</evidence>
<keyword evidence="1" id="KW-0472">Membrane</keyword>
<feature type="transmembrane region" description="Helical" evidence="1">
    <location>
        <begin position="100"/>
        <end position="120"/>
    </location>
</feature>
<dbReference type="EMBL" id="CP080572">
    <property type="protein sequence ID" value="USH00146.1"/>
    <property type="molecule type" value="Genomic_DNA"/>
</dbReference>
<dbReference type="KEGG" id="thei:K1720_01305"/>
<dbReference type="GeneID" id="72776938"/>
<feature type="transmembrane region" description="Helical" evidence="1">
    <location>
        <begin position="247"/>
        <end position="265"/>
    </location>
</feature>
<feature type="transmembrane region" description="Helical" evidence="1">
    <location>
        <begin position="36"/>
        <end position="57"/>
    </location>
</feature>
<feature type="transmembrane region" description="Helical" evidence="1">
    <location>
        <begin position="69"/>
        <end position="88"/>
    </location>
</feature>
<keyword evidence="3" id="KW-1185">Reference proteome</keyword>
<name>A0A9E7SCU5_9EURY</name>
<feature type="transmembrane region" description="Helical" evidence="1">
    <location>
        <begin position="197"/>
        <end position="227"/>
    </location>
</feature>
<accession>A0A9E7SCU5</accession>
<feature type="transmembrane region" description="Helical" evidence="1">
    <location>
        <begin position="272"/>
        <end position="293"/>
    </location>
</feature>
<protein>
    <submittedName>
        <fullName evidence="2">Uncharacterized protein</fullName>
    </submittedName>
</protein>
<dbReference type="Proteomes" id="UP001056425">
    <property type="component" value="Chromosome"/>
</dbReference>
<sequence length="298" mass="34139">MREFSKRILAVFSLGFILMFYSEMMFWARWRPEDTILGLLVTWFVYSVLAFFVLLFFERFCVDDIYSIFLLGALFGWLVEGVVVQTAYEAFPFQLVWTPLAWHALISVLVGLYFVGNALSEWKFKKAAAFFALIGVFWGVWAIYWKFEDGYAITTAEFAVYAFSTGIALMASYIVFNLVHPRTFEPTKPETWIFSGVLAFFALSTVVAIPFSPLVLLPLLGVSFYALKKLSGRESILFQFSKINPCRYVMVLFMPLSAVIVYAFLREVWLEVNVLVALTTSSVGIFIFLKAIYKALQI</sequence>